<feature type="compositionally biased region" description="Basic and acidic residues" evidence="1">
    <location>
        <begin position="54"/>
        <end position="69"/>
    </location>
</feature>
<organism evidence="2 3">
    <name type="scientific">Marssonina brunnea f. sp. multigermtubi (strain MB_m1)</name>
    <name type="common">Marssonina leaf spot fungus</name>
    <dbReference type="NCBI Taxonomy" id="1072389"/>
    <lineage>
        <taxon>Eukaryota</taxon>
        <taxon>Fungi</taxon>
        <taxon>Dikarya</taxon>
        <taxon>Ascomycota</taxon>
        <taxon>Pezizomycotina</taxon>
        <taxon>Leotiomycetes</taxon>
        <taxon>Helotiales</taxon>
        <taxon>Drepanopezizaceae</taxon>
        <taxon>Drepanopeziza</taxon>
    </lineage>
</organism>
<dbReference type="AlphaFoldDB" id="K1X7H0"/>
<dbReference type="HOGENOM" id="CLU_1586839_0_0_1"/>
<reference evidence="2 3" key="1">
    <citation type="journal article" date="2012" name="BMC Genomics">
        <title>Sequencing the genome of Marssonina brunnea reveals fungus-poplar co-evolution.</title>
        <authorList>
            <person name="Zhu S."/>
            <person name="Cao Y.-Z."/>
            <person name="Jiang C."/>
            <person name="Tan B.-Y."/>
            <person name="Wang Z."/>
            <person name="Feng S."/>
            <person name="Zhang L."/>
            <person name="Su X.-H."/>
            <person name="Brejova B."/>
            <person name="Vinar T."/>
            <person name="Xu M."/>
            <person name="Wang M.-X."/>
            <person name="Zhang S.-G."/>
            <person name="Huang M.-R."/>
            <person name="Wu R."/>
            <person name="Zhou Y."/>
        </authorList>
    </citation>
    <scope>NUCLEOTIDE SEQUENCE [LARGE SCALE GENOMIC DNA]</scope>
    <source>
        <strain evidence="2 3">MB_m1</strain>
    </source>
</reference>
<feature type="region of interest" description="Disordered" evidence="1">
    <location>
        <begin position="47"/>
        <end position="69"/>
    </location>
</feature>
<dbReference type="Proteomes" id="UP000006753">
    <property type="component" value="Unassembled WGS sequence"/>
</dbReference>
<evidence type="ECO:0000313" key="2">
    <source>
        <dbReference type="EMBL" id="EKD21036.1"/>
    </source>
</evidence>
<dbReference type="KEGG" id="mbe:MBM_00149"/>
<accession>K1X7H0</accession>
<name>K1X7H0_MARBU</name>
<evidence type="ECO:0000256" key="1">
    <source>
        <dbReference type="SAM" id="MobiDB-lite"/>
    </source>
</evidence>
<feature type="region of interest" description="Disordered" evidence="1">
    <location>
        <begin position="86"/>
        <end position="168"/>
    </location>
</feature>
<feature type="compositionally biased region" description="Acidic residues" evidence="1">
    <location>
        <begin position="120"/>
        <end position="129"/>
    </location>
</feature>
<sequence length="168" mass="18726">MYGMYNQRSPISLPPHVVVRLRLGNGRHDGLSSAPASCLAVQTPIEPTPARTRCSSDRRLDAAGRAGARRERLPVRWLVAWMDTLGPEVASASSGKERGRRRKGGEGEETKKKRRRSEQEEQEEEEEEEEKRYMGTSRPDQDTRSSGANNTSRARVNPVQTGRATAPD</sequence>
<keyword evidence="3" id="KW-1185">Reference proteome</keyword>
<gene>
    <name evidence="2" type="ORF">MBM_00149</name>
</gene>
<dbReference type="InParanoid" id="K1X7H0"/>
<evidence type="ECO:0000313" key="3">
    <source>
        <dbReference type="Proteomes" id="UP000006753"/>
    </source>
</evidence>
<feature type="compositionally biased region" description="Polar residues" evidence="1">
    <location>
        <begin position="144"/>
        <end position="168"/>
    </location>
</feature>
<dbReference type="EMBL" id="JH921428">
    <property type="protein sequence ID" value="EKD21036.1"/>
    <property type="molecule type" value="Genomic_DNA"/>
</dbReference>
<proteinExistence type="predicted"/>
<protein>
    <submittedName>
        <fullName evidence="2">Uncharacterized protein</fullName>
    </submittedName>
</protein>